<evidence type="ECO:0000313" key="2">
    <source>
        <dbReference type="WBParaSite" id="nRc.2.0.1.t47692-RA"/>
    </source>
</evidence>
<proteinExistence type="predicted"/>
<protein>
    <submittedName>
        <fullName evidence="2">Uncharacterized protein</fullName>
    </submittedName>
</protein>
<evidence type="ECO:0000313" key="1">
    <source>
        <dbReference type="Proteomes" id="UP000887565"/>
    </source>
</evidence>
<organism evidence="1 2">
    <name type="scientific">Romanomermis culicivorax</name>
    <name type="common">Nematode worm</name>
    <dbReference type="NCBI Taxonomy" id="13658"/>
    <lineage>
        <taxon>Eukaryota</taxon>
        <taxon>Metazoa</taxon>
        <taxon>Ecdysozoa</taxon>
        <taxon>Nematoda</taxon>
        <taxon>Enoplea</taxon>
        <taxon>Dorylaimia</taxon>
        <taxon>Mermithida</taxon>
        <taxon>Mermithoidea</taxon>
        <taxon>Mermithidae</taxon>
        <taxon>Romanomermis</taxon>
    </lineage>
</organism>
<reference evidence="2" key="1">
    <citation type="submission" date="2022-11" db="UniProtKB">
        <authorList>
            <consortium name="WormBaseParasite"/>
        </authorList>
    </citation>
    <scope>IDENTIFICATION</scope>
</reference>
<keyword evidence="1" id="KW-1185">Reference proteome</keyword>
<dbReference type="Proteomes" id="UP000887565">
    <property type="component" value="Unplaced"/>
</dbReference>
<sequence length="359" mass="40895">MGSMYLLQGEGRAYKYTITENVVAGKLITFERKPLMIQCLDKFTNFGLTMSFVADPIIGCFLVVKTINNKLGNSLSSNEYTIIHGEGNGTRFFRILGQFCNETYHINELHKSDQISPNAIGTTAEGCFCDNQGHCGLDEDSNQKLKVYLCKFYKIFGIEIGPKSILDRKFGLNLSIFISLVKFQAATFNNGCSQPNGKLFHVSGKLIGDAKDGKQCEYVATVVVIRKLIISKVQLSNPDMATQCKWRDLGLAYYQWYEFWTIDVKLGYEYRLIFGRESYKQNIRRISFMDRELGESNGRTICKWEKYYFNQIENVIMIREEKELGGCKPSKDNQGGLRSSVLPRTPLRNKVCDVEKCSI</sequence>
<name>A0A915LA26_ROMCU</name>
<dbReference type="AlphaFoldDB" id="A0A915LA26"/>
<dbReference type="WBParaSite" id="nRc.2.0.1.t47692-RA">
    <property type="protein sequence ID" value="nRc.2.0.1.t47692-RA"/>
    <property type="gene ID" value="nRc.2.0.1.g47692"/>
</dbReference>
<accession>A0A915LA26</accession>